<name>A0AAV4T3L4_9ARAC</name>
<keyword evidence="2" id="KW-1185">Reference proteome</keyword>
<dbReference type="Proteomes" id="UP001054837">
    <property type="component" value="Unassembled WGS sequence"/>
</dbReference>
<evidence type="ECO:0000313" key="1">
    <source>
        <dbReference type="EMBL" id="GIY40759.1"/>
    </source>
</evidence>
<organism evidence="1 2">
    <name type="scientific">Caerostris darwini</name>
    <dbReference type="NCBI Taxonomy" id="1538125"/>
    <lineage>
        <taxon>Eukaryota</taxon>
        <taxon>Metazoa</taxon>
        <taxon>Ecdysozoa</taxon>
        <taxon>Arthropoda</taxon>
        <taxon>Chelicerata</taxon>
        <taxon>Arachnida</taxon>
        <taxon>Araneae</taxon>
        <taxon>Araneomorphae</taxon>
        <taxon>Entelegynae</taxon>
        <taxon>Araneoidea</taxon>
        <taxon>Araneidae</taxon>
        <taxon>Caerostris</taxon>
    </lineage>
</organism>
<dbReference type="EMBL" id="BPLQ01008986">
    <property type="protein sequence ID" value="GIY40759.1"/>
    <property type="molecule type" value="Genomic_DNA"/>
</dbReference>
<sequence length="69" mass="8001">MKTSRFLYILHENITFPVQKLVEEEEEKLTVSLVGTVRRRWMREDLDTEAAAEQLKSDAGSAIYSRGQE</sequence>
<gene>
    <name evidence="1" type="ORF">CDAR_213581</name>
</gene>
<proteinExistence type="predicted"/>
<evidence type="ECO:0000313" key="2">
    <source>
        <dbReference type="Proteomes" id="UP001054837"/>
    </source>
</evidence>
<accession>A0AAV4T3L4</accession>
<protein>
    <submittedName>
        <fullName evidence="1">Uncharacterized protein</fullName>
    </submittedName>
</protein>
<dbReference type="AlphaFoldDB" id="A0AAV4T3L4"/>
<comment type="caution">
    <text evidence="1">The sequence shown here is derived from an EMBL/GenBank/DDBJ whole genome shotgun (WGS) entry which is preliminary data.</text>
</comment>
<reference evidence="1 2" key="1">
    <citation type="submission" date="2021-06" db="EMBL/GenBank/DDBJ databases">
        <title>Caerostris darwini draft genome.</title>
        <authorList>
            <person name="Kono N."/>
            <person name="Arakawa K."/>
        </authorList>
    </citation>
    <scope>NUCLEOTIDE SEQUENCE [LARGE SCALE GENOMIC DNA]</scope>
</reference>